<evidence type="ECO:0000256" key="2">
    <source>
        <dbReference type="ARBA" id="ARBA00009596"/>
    </source>
</evidence>
<keyword evidence="5 7" id="KW-1133">Transmembrane helix</keyword>
<evidence type="ECO:0000256" key="4">
    <source>
        <dbReference type="ARBA" id="ARBA00022780"/>
    </source>
</evidence>
<dbReference type="PANTHER" id="PTHR33510:SF5">
    <property type="entry name" value="PROTEIN TIC 20-II, CHLOROPLASTIC"/>
    <property type="match status" value="1"/>
</dbReference>
<feature type="region of interest" description="Disordered" evidence="8">
    <location>
        <begin position="1"/>
        <end position="35"/>
    </location>
</feature>
<sequence>MASTRLLLQSPLNRPSPLKPQNPHFPSPNRPPSQIRARPATARLSLRPLHTTTTAFSPPRPLTPTPSSSSSSSTTVVRLASHPTPAADRLISAVAYFLPFLNGLSYGYDLFASLPALESLFDPIVPLLGFYRSVPYHTMIGFLVLYVGIVRDKRFSRYVRFNSLQALFLDVVAVVPNLVQLVVGHGEGVGTHVVRVCSTVIFVVVVLGFVYNFVGCVLGRRPKLPVVSDVVDTQISLFDRLF</sequence>
<keyword evidence="7" id="KW-0934">Plastid</keyword>
<comment type="subcellular location">
    <subcellularLocation>
        <location evidence="1">Plastid</location>
        <location evidence="1">Chloroplast inner membrane</location>
        <topology evidence="1">Multi-pass membrane protein</topology>
    </subcellularLocation>
    <subcellularLocation>
        <location evidence="7">Plastid</location>
        <location evidence="7">Chloroplast membrane</location>
        <topology evidence="7">Multi-pass membrane protein</topology>
    </subcellularLocation>
</comment>
<dbReference type="EMBL" id="JBBNAG010000002">
    <property type="protein sequence ID" value="KAK9159306.1"/>
    <property type="molecule type" value="Genomic_DNA"/>
</dbReference>
<feature type="region of interest" description="Disordered" evidence="8">
    <location>
        <begin position="50"/>
        <end position="76"/>
    </location>
</feature>
<evidence type="ECO:0000256" key="3">
    <source>
        <dbReference type="ARBA" id="ARBA00022692"/>
    </source>
</evidence>
<dbReference type="AlphaFoldDB" id="A0AAP0KV61"/>
<dbReference type="InterPro" id="IPR005691">
    <property type="entry name" value="Tic20"/>
</dbReference>
<feature type="transmembrane region" description="Helical" evidence="7">
    <location>
        <begin position="193"/>
        <end position="214"/>
    </location>
</feature>
<comment type="similarity">
    <text evidence="2 7">Belongs to the Tic20 family.</text>
</comment>
<feature type="compositionally biased region" description="Polar residues" evidence="8">
    <location>
        <begin position="1"/>
        <end position="13"/>
    </location>
</feature>
<comment type="function">
    <text evidence="7">Involved in protein precursor import into chloroplasts.</text>
</comment>
<evidence type="ECO:0000256" key="8">
    <source>
        <dbReference type="SAM" id="MobiDB-lite"/>
    </source>
</evidence>
<comment type="caution">
    <text evidence="9">The sequence shown here is derived from an EMBL/GenBank/DDBJ whole genome shotgun (WGS) entry which is preliminary data.</text>
</comment>
<evidence type="ECO:0000256" key="1">
    <source>
        <dbReference type="ARBA" id="ARBA00004478"/>
    </source>
</evidence>
<keyword evidence="7" id="KW-0150">Chloroplast</keyword>
<dbReference type="GO" id="GO:0009706">
    <property type="term" value="C:chloroplast inner membrane"/>
    <property type="evidence" value="ECO:0007669"/>
    <property type="project" value="UniProtKB-SubCell"/>
</dbReference>
<evidence type="ECO:0000313" key="10">
    <source>
        <dbReference type="Proteomes" id="UP001419268"/>
    </source>
</evidence>
<protein>
    <recommendedName>
        <fullName evidence="7">Protein TIC 20</fullName>
    </recommendedName>
</protein>
<evidence type="ECO:0000256" key="5">
    <source>
        <dbReference type="ARBA" id="ARBA00022989"/>
    </source>
</evidence>
<keyword evidence="3 7" id="KW-0812">Transmembrane</keyword>
<evidence type="ECO:0000256" key="7">
    <source>
        <dbReference type="RuleBase" id="RU367003"/>
    </source>
</evidence>
<keyword evidence="6 7" id="KW-0472">Membrane</keyword>
<name>A0AAP0KV61_9MAGN</name>
<organism evidence="9 10">
    <name type="scientific">Stephania cephalantha</name>
    <dbReference type="NCBI Taxonomy" id="152367"/>
    <lineage>
        <taxon>Eukaryota</taxon>
        <taxon>Viridiplantae</taxon>
        <taxon>Streptophyta</taxon>
        <taxon>Embryophyta</taxon>
        <taxon>Tracheophyta</taxon>
        <taxon>Spermatophyta</taxon>
        <taxon>Magnoliopsida</taxon>
        <taxon>Ranunculales</taxon>
        <taxon>Menispermaceae</taxon>
        <taxon>Menispermoideae</taxon>
        <taxon>Cissampelideae</taxon>
        <taxon>Stephania</taxon>
    </lineage>
</organism>
<keyword evidence="4" id="KW-1001">Plastid inner membrane</keyword>
<evidence type="ECO:0000313" key="9">
    <source>
        <dbReference type="EMBL" id="KAK9159306.1"/>
    </source>
</evidence>
<feature type="compositionally biased region" description="Pro residues" evidence="8">
    <location>
        <begin position="17"/>
        <end position="31"/>
    </location>
</feature>
<feature type="transmembrane region" description="Helical" evidence="7">
    <location>
        <begin position="128"/>
        <end position="149"/>
    </location>
</feature>
<reference evidence="9 10" key="1">
    <citation type="submission" date="2024-01" db="EMBL/GenBank/DDBJ databases">
        <title>Genome assemblies of Stephania.</title>
        <authorList>
            <person name="Yang L."/>
        </authorList>
    </citation>
    <scope>NUCLEOTIDE SEQUENCE [LARGE SCALE GENOMIC DNA]</scope>
    <source>
        <strain evidence="9">JXDWG</strain>
        <tissue evidence="9">Leaf</tissue>
    </source>
</reference>
<keyword evidence="10" id="KW-1185">Reference proteome</keyword>
<evidence type="ECO:0000256" key="6">
    <source>
        <dbReference type="ARBA" id="ARBA00023136"/>
    </source>
</evidence>
<feature type="compositionally biased region" description="Low complexity" evidence="8">
    <location>
        <begin position="65"/>
        <end position="76"/>
    </location>
</feature>
<dbReference type="Pfam" id="PF16166">
    <property type="entry name" value="TIC20"/>
    <property type="match status" value="1"/>
</dbReference>
<dbReference type="PANTHER" id="PTHR33510">
    <property type="entry name" value="PROTEIN TIC 20-II, CHLOROPLASTIC"/>
    <property type="match status" value="1"/>
</dbReference>
<feature type="transmembrane region" description="Helical" evidence="7">
    <location>
        <begin position="90"/>
        <end position="108"/>
    </location>
</feature>
<proteinExistence type="inferred from homology"/>
<feature type="transmembrane region" description="Helical" evidence="7">
    <location>
        <begin position="161"/>
        <end position="181"/>
    </location>
</feature>
<accession>A0AAP0KV61</accession>
<dbReference type="Proteomes" id="UP001419268">
    <property type="component" value="Unassembled WGS sequence"/>
</dbReference>
<gene>
    <name evidence="9" type="ORF">Scep_005880</name>
</gene>